<dbReference type="NCBIfam" id="NF010087">
    <property type="entry name" value="PRK13572.1"/>
    <property type="match status" value="1"/>
</dbReference>
<dbReference type="Proteomes" id="UP000001106">
    <property type="component" value="Chromosome"/>
</dbReference>
<evidence type="ECO:0000256" key="9">
    <source>
        <dbReference type="ARBA" id="ARBA00023239"/>
    </source>
</evidence>
<dbReference type="GeneID" id="5327039"/>
<dbReference type="STRING" id="419665.Maeo_1117"/>
<dbReference type="Pfam" id="PF04715">
    <property type="entry name" value="Anth_synt_I_N"/>
    <property type="match status" value="1"/>
</dbReference>
<accession>A6UW22</accession>
<keyword evidence="8 11" id="KW-0057">Aromatic amino acid biosynthesis</keyword>
<protein>
    <recommendedName>
        <fullName evidence="11">Anthranilate synthase component 1</fullName>
        <ecNumber evidence="11">4.1.3.27</ecNumber>
    </recommendedName>
</protein>
<comment type="cofactor">
    <cofactor evidence="1 11">
        <name>Mg(2+)</name>
        <dbReference type="ChEBI" id="CHEBI:18420"/>
    </cofactor>
</comment>
<dbReference type="OrthoDB" id="25514at2157"/>
<evidence type="ECO:0000256" key="10">
    <source>
        <dbReference type="ARBA" id="ARBA00047683"/>
    </source>
</evidence>
<feature type="domain" description="Chorismate-utilising enzyme C-terminal" evidence="12">
    <location>
        <begin position="199"/>
        <end position="453"/>
    </location>
</feature>
<evidence type="ECO:0000256" key="2">
    <source>
        <dbReference type="ARBA" id="ARBA00004873"/>
    </source>
</evidence>
<evidence type="ECO:0000256" key="7">
    <source>
        <dbReference type="ARBA" id="ARBA00022842"/>
    </source>
</evidence>
<dbReference type="eggNOG" id="arCOG02014">
    <property type="taxonomic scope" value="Archaea"/>
</dbReference>
<dbReference type="GO" id="GO:0000162">
    <property type="term" value="P:L-tryptophan biosynthetic process"/>
    <property type="evidence" value="ECO:0007669"/>
    <property type="project" value="UniProtKB-UniPathway"/>
</dbReference>
<organism evidence="14 15">
    <name type="scientific">Methanococcus aeolicus (strain ATCC BAA-1280 / DSM 17508 / OCM 812 / Nankai-3)</name>
    <dbReference type="NCBI Taxonomy" id="419665"/>
    <lineage>
        <taxon>Archaea</taxon>
        <taxon>Methanobacteriati</taxon>
        <taxon>Methanobacteriota</taxon>
        <taxon>Methanomada group</taxon>
        <taxon>Methanococci</taxon>
        <taxon>Methanococcales</taxon>
        <taxon>Methanococcaceae</taxon>
        <taxon>Methanococcus</taxon>
    </lineage>
</organism>
<dbReference type="Gene3D" id="3.60.120.10">
    <property type="entry name" value="Anthranilate synthase"/>
    <property type="match status" value="1"/>
</dbReference>
<dbReference type="EMBL" id="CP000743">
    <property type="protein sequence ID" value="ABR56694.1"/>
    <property type="molecule type" value="Genomic_DNA"/>
</dbReference>
<dbReference type="PRINTS" id="PR00095">
    <property type="entry name" value="ANTSNTHASEI"/>
</dbReference>
<evidence type="ECO:0000313" key="15">
    <source>
        <dbReference type="Proteomes" id="UP000001106"/>
    </source>
</evidence>
<dbReference type="GO" id="GO:0046872">
    <property type="term" value="F:metal ion binding"/>
    <property type="evidence" value="ECO:0007669"/>
    <property type="project" value="UniProtKB-KW"/>
</dbReference>
<dbReference type="Pfam" id="PF00425">
    <property type="entry name" value="Chorismate_bind"/>
    <property type="match status" value="1"/>
</dbReference>
<evidence type="ECO:0000259" key="12">
    <source>
        <dbReference type="Pfam" id="PF00425"/>
    </source>
</evidence>
<evidence type="ECO:0000313" key="14">
    <source>
        <dbReference type="EMBL" id="ABR56694.1"/>
    </source>
</evidence>
<reference evidence="14" key="1">
    <citation type="submission" date="2007-06" db="EMBL/GenBank/DDBJ databases">
        <title>Complete sequence of Methanococcus aeolicus Nankai-3.</title>
        <authorList>
            <consortium name="US DOE Joint Genome Institute"/>
            <person name="Copeland A."/>
            <person name="Lucas S."/>
            <person name="Lapidus A."/>
            <person name="Barry K."/>
            <person name="Glavina del Rio T."/>
            <person name="Dalin E."/>
            <person name="Tice H."/>
            <person name="Pitluck S."/>
            <person name="Chain P."/>
            <person name="Malfatti S."/>
            <person name="Shin M."/>
            <person name="Vergez L."/>
            <person name="Schmutz J."/>
            <person name="Larimer F."/>
            <person name="Land M."/>
            <person name="Hauser L."/>
            <person name="Kyrpides N."/>
            <person name="Lykidis A."/>
            <person name="Sieprawska-Lupa M."/>
            <person name="Whitman W.B."/>
            <person name="Richardson P."/>
        </authorList>
    </citation>
    <scope>NUCLEOTIDE SEQUENCE [LARGE SCALE GENOMIC DNA]</scope>
    <source>
        <strain evidence="14">Nankai-3</strain>
    </source>
</reference>
<keyword evidence="7 11" id="KW-0460">Magnesium</keyword>
<dbReference type="KEGG" id="mae:Maeo_1117"/>
<comment type="subunit">
    <text evidence="11">Heterotetramer consisting of two non-identical subunits: a beta subunit (TrpG) and a large alpha subunit (TrpE).</text>
</comment>
<dbReference type="HOGENOM" id="CLU_006493_9_0_2"/>
<dbReference type="InterPro" id="IPR006805">
    <property type="entry name" value="Anth_synth_I_N"/>
</dbReference>
<dbReference type="InterPro" id="IPR005801">
    <property type="entry name" value="ADC_synthase"/>
</dbReference>
<evidence type="ECO:0000256" key="8">
    <source>
        <dbReference type="ARBA" id="ARBA00023141"/>
    </source>
</evidence>
<name>A6UW22_META3</name>
<dbReference type="InterPro" id="IPR015890">
    <property type="entry name" value="Chorismate_C"/>
</dbReference>
<sequence length="468" mass="53480">MTDKTTTNNITDENSKKQIIRKNFDFVEPLKLYGLLREEGINPFILESRDKHHSKARFTYISANPEFIVNIKNKTKIDNSTYSNNSNPFQSLKEISDEMNVNIKNLDSKERFIGGFLGYFAYDCIHNYIGGDIEEPSVFGYYNSVFVYDHTYKRYYYLTHNNSPEELKNAESIIKRAKNYEIEEEKDGGSNIAGCDASKEEHYNMVEKAKEYIYEGDAFQVVISKEFRVNSDYSPFKVYKNLREINPSPYMFLLEFENKSLVGASPETMASVENNILQINPIAGSTKVGKTDEESKKLAELLLKDEKERAEHMMLVDLARNDVRKVCKSGSVELQSFFKVLKYSHIQHIESEVIGELRNNYSPYDAIEAAFPAGTLTGAPKYRAMEIIDEIEKSRRKAYGGAVGYFSPNGCADTAITIRTAEMEKDGTIRLRVGGGIVADSEPENEYLETERKIAAVMRAFDIVKEYR</sequence>
<evidence type="ECO:0000256" key="5">
    <source>
        <dbReference type="ARBA" id="ARBA00022723"/>
    </source>
</evidence>
<evidence type="ECO:0000256" key="3">
    <source>
        <dbReference type="ARBA" id="ARBA00009562"/>
    </source>
</evidence>
<dbReference type="SUPFAM" id="SSF56322">
    <property type="entry name" value="ADC synthase"/>
    <property type="match status" value="1"/>
</dbReference>
<dbReference type="InterPro" id="IPR010116">
    <property type="entry name" value="Anthranilate_synth_I_arc_typ"/>
</dbReference>
<dbReference type="UniPathway" id="UPA00035">
    <property type="reaction ID" value="UER00040"/>
</dbReference>
<comment type="similarity">
    <text evidence="3 11">Belongs to the anthranilate synthase component I family.</text>
</comment>
<feature type="domain" description="Anthranilate synthase component I N-terminal" evidence="13">
    <location>
        <begin position="26"/>
        <end position="156"/>
    </location>
</feature>
<dbReference type="PANTHER" id="PTHR11236">
    <property type="entry name" value="AMINOBENZOATE/ANTHRANILATE SYNTHASE"/>
    <property type="match status" value="1"/>
</dbReference>
<keyword evidence="9 11" id="KW-0456">Lyase</keyword>
<keyword evidence="5 11" id="KW-0479">Metal-binding</keyword>
<keyword evidence="4 11" id="KW-0028">Amino-acid biosynthesis</keyword>
<evidence type="ECO:0000256" key="6">
    <source>
        <dbReference type="ARBA" id="ARBA00022822"/>
    </source>
</evidence>
<evidence type="ECO:0000256" key="4">
    <source>
        <dbReference type="ARBA" id="ARBA00022605"/>
    </source>
</evidence>
<gene>
    <name evidence="11" type="primary">trpE</name>
    <name evidence="14" type="ordered locus">Maeo_1117</name>
</gene>
<comment type="pathway">
    <text evidence="2 11">Amino-acid biosynthesis; L-tryptophan biosynthesis; L-tryptophan from chorismate: step 1/5.</text>
</comment>
<comment type="catalytic activity">
    <reaction evidence="10 11">
        <text>chorismate + L-glutamine = anthranilate + pyruvate + L-glutamate + H(+)</text>
        <dbReference type="Rhea" id="RHEA:21732"/>
        <dbReference type="ChEBI" id="CHEBI:15361"/>
        <dbReference type="ChEBI" id="CHEBI:15378"/>
        <dbReference type="ChEBI" id="CHEBI:16567"/>
        <dbReference type="ChEBI" id="CHEBI:29748"/>
        <dbReference type="ChEBI" id="CHEBI:29985"/>
        <dbReference type="ChEBI" id="CHEBI:58359"/>
        <dbReference type="EC" id="4.1.3.27"/>
    </reaction>
</comment>
<evidence type="ECO:0000256" key="1">
    <source>
        <dbReference type="ARBA" id="ARBA00001946"/>
    </source>
</evidence>
<dbReference type="GO" id="GO:0004049">
    <property type="term" value="F:anthranilate synthase activity"/>
    <property type="evidence" value="ECO:0007669"/>
    <property type="project" value="UniProtKB-EC"/>
</dbReference>
<dbReference type="AlphaFoldDB" id="A6UW22"/>
<dbReference type="EC" id="4.1.3.27" evidence="11"/>
<keyword evidence="6 11" id="KW-0822">Tryptophan biosynthesis</keyword>
<dbReference type="PANTHER" id="PTHR11236:SF9">
    <property type="entry name" value="ANTHRANILATE SYNTHASE COMPONENT 1"/>
    <property type="match status" value="1"/>
</dbReference>
<evidence type="ECO:0000256" key="11">
    <source>
        <dbReference type="RuleBase" id="RU364045"/>
    </source>
</evidence>
<proteinExistence type="inferred from homology"/>
<dbReference type="RefSeq" id="WP_011973826.1">
    <property type="nucleotide sequence ID" value="NC_009635.1"/>
</dbReference>
<dbReference type="InterPro" id="IPR019999">
    <property type="entry name" value="Anth_synth_I-like"/>
</dbReference>
<keyword evidence="15" id="KW-1185">Reference proteome</keyword>
<comment type="function">
    <text evidence="11">Part of a heterotetrameric complex that catalyzes the two-step biosynthesis of anthranilate, an intermediate in the biosynthesis of L-tryptophan. In the first step, the glutamine-binding beta subunit (TrpG) of anthranilate synthase (AS) provides the glutamine amidotransferase activity which generates ammonia as a substrate that, along with chorismate, is used in the second step, catalyzed by the large alpha subunit of AS (TrpE) to produce anthranilate. In the absence of TrpG, TrpE can synthesize anthranilate directly from chorismate and high concentrations of ammonia.</text>
</comment>
<dbReference type="NCBIfam" id="TIGR01820">
    <property type="entry name" value="TrpE-arch"/>
    <property type="match status" value="1"/>
</dbReference>
<evidence type="ECO:0000259" key="13">
    <source>
        <dbReference type="Pfam" id="PF04715"/>
    </source>
</evidence>